<feature type="compositionally biased region" description="Low complexity" evidence="5">
    <location>
        <begin position="1373"/>
        <end position="1406"/>
    </location>
</feature>
<dbReference type="Gene3D" id="2.130.10.10">
    <property type="entry name" value="YVTN repeat-like/Quinoprotein amine dehydrogenase"/>
    <property type="match status" value="2"/>
</dbReference>
<feature type="compositionally biased region" description="Basic residues" evidence="5">
    <location>
        <begin position="782"/>
        <end position="797"/>
    </location>
</feature>
<dbReference type="InterPro" id="IPR011989">
    <property type="entry name" value="ARM-like"/>
</dbReference>
<dbReference type="Pfam" id="PF00400">
    <property type="entry name" value="WD40"/>
    <property type="match status" value="2"/>
</dbReference>
<feature type="compositionally biased region" description="Low complexity" evidence="5">
    <location>
        <begin position="853"/>
        <end position="895"/>
    </location>
</feature>
<dbReference type="SUPFAM" id="SSF50978">
    <property type="entry name" value="WD40 repeat-like"/>
    <property type="match status" value="1"/>
</dbReference>
<dbReference type="InterPro" id="IPR036322">
    <property type="entry name" value="WD40_repeat_dom_sf"/>
</dbReference>
<dbReference type="Pfam" id="PF14538">
    <property type="entry name" value="Raptor_N"/>
    <property type="match status" value="1"/>
</dbReference>
<dbReference type="EMBL" id="JAOAOG010000256">
    <property type="protein sequence ID" value="KAJ6235673.1"/>
    <property type="molecule type" value="Genomic_DNA"/>
</dbReference>
<accession>A0ABQ8XSU0</accession>
<feature type="compositionally biased region" description="Basic residues" evidence="5">
    <location>
        <begin position="1101"/>
        <end position="1110"/>
    </location>
</feature>
<dbReference type="InterPro" id="IPR001680">
    <property type="entry name" value="WD40_rpt"/>
</dbReference>
<keyword evidence="3" id="KW-0677">Repeat</keyword>
<feature type="region of interest" description="Disordered" evidence="5">
    <location>
        <begin position="853"/>
        <end position="922"/>
    </location>
</feature>
<reference evidence="7" key="1">
    <citation type="submission" date="2022-08" db="EMBL/GenBank/DDBJ databases">
        <title>Novel sulfate-reducing endosymbionts in the free-living metamonad Anaeramoeba.</title>
        <authorList>
            <person name="Jerlstrom-Hultqvist J."/>
            <person name="Cepicka I."/>
            <person name="Gallot-Lavallee L."/>
            <person name="Salas-Leiva D."/>
            <person name="Curtis B.A."/>
            <person name="Zahonova K."/>
            <person name="Pipaliya S."/>
            <person name="Dacks J."/>
            <person name="Roger A.J."/>
        </authorList>
    </citation>
    <scope>NUCLEOTIDE SEQUENCE</scope>
    <source>
        <strain evidence="7">Schooner1</strain>
    </source>
</reference>
<dbReference type="Pfam" id="PF02985">
    <property type="entry name" value="HEAT"/>
    <property type="match status" value="1"/>
</dbReference>
<dbReference type="SMART" id="SM00320">
    <property type="entry name" value="WD40"/>
    <property type="match status" value="6"/>
</dbReference>
<name>A0ABQ8XSU0_9EUKA</name>
<dbReference type="PRINTS" id="PR01547">
    <property type="entry name" value="YEAST176DUF"/>
</dbReference>
<feature type="compositionally biased region" description="Low complexity" evidence="5">
    <location>
        <begin position="451"/>
        <end position="460"/>
    </location>
</feature>
<evidence type="ECO:0000313" key="8">
    <source>
        <dbReference type="Proteomes" id="UP001150062"/>
    </source>
</evidence>
<dbReference type="PROSITE" id="PS50082">
    <property type="entry name" value="WD_REPEATS_2"/>
    <property type="match status" value="2"/>
</dbReference>
<dbReference type="PRINTS" id="PR00320">
    <property type="entry name" value="GPROTEINBRPT"/>
</dbReference>
<feature type="region of interest" description="Disordered" evidence="5">
    <location>
        <begin position="1070"/>
        <end position="1128"/>
    </location>
</feature>
<dbReference type="SUPFAM" id="SSF48371">
    <property type="entry name" value="ARM repeat"/>
    <property type="match status" value="1"/>
</dbReference>
<proteinExistence type="inferred from homology"/>
<dbReference type="InterPro" id="IPR020472">
    <property type="entry name" value="WD40_PAC1"/>
</dbReference>
<feature type="compositionally biased region" description="Low complexity" evidence="5">
    <location>
        <begin position="424"/>
        <end position="445"/>
    </location>
</feature>
<dbReference type="InterPro" id="IPR029347">
    <property type="entry name" value="Raptor_N"/>
</dbReference>
<feature type="compositionally biased region" description="Low complexity" evidence="5">
    <location>
        <begin position="1427"/>
        <end position="1436"/>
    </location>
</feature>
<organism evidence="7 8">
    <name type="scientific">Anaeramoeba flamelloides</name>
    <dbReference type="NCBI Taxonomy" id="1746091"/>
    <lineage>
        <taxon>Eukaryota</taxon>
        <taxon>Metamonada</taxon>
        <taxon>Anaeramoebidae</taxon>
        <taxon>Anaeramoeba</taxon>
    </lineage>
</organism>
<dbReference type="InterPro" id="IPR004083">
    <property type="entry name" value="Raptor"/>
</dbReference>
<comment type="caution">
    <text evidence="7">The sequence shown here is derived from an EMBL/GenBank/DDBJ whole genome shotgun (WGS) entry which is preliminary data.</text>
</comment>
<dbReference type="PANTHER" id="PTHR12848">
    <property type="entry name" value="REGULATORY-ASSOCIATED PROTEIN OF MTOR"/>
    <property type="match status" value="1"/>
</dbReference>
<evidence type="ECO:0000256" key="5">
    <source>
        <dbReference type="SAM" id="MobiDB-lite"/>
    </source>
</evidence>
<evidence type="ECO:0000256" key="4">
    <source>
        <dbReference type="PROSITE-ProRule" id="PRU00221"/>
    </source>
</evidence>
<feature type="region of interest" description="Disordered" evidence="5">
    <location>
        <begin position="1371"/>
        <end position="1441"/>
    </location>
</feature>
<feature type="region of interest" description="Disordered" evidence="5">
    <location>
        <begin position="759"/>
        <end position="835"/>
    </location>
</feature>
<evidence type="ECO:0000256" key="2">
    <source>
        <dbReference type="ARBA" id="ARBA00022574"/>
    </source>
</evidence>
<dbReference type="PROSITE" id="PS00678">
    <property type="entry name" value="WD_REPEATS_1"/>
    <property type="match status" value="1"/>
</dbReference>
<dbReference type="InterPro" id="IPR015943">
    <property type="entry name" value="WD40/YVTN_repeat-like_dom_sf"/>
</dbReference>
<keyword evidence="2 4" id="KW-0853">WD repeat</keyword>
<dbReference type="Proteomes" id="UP001150062">
    <property type="component" value="Unassembled WGS sequence"/>
</dbReference>
<feature type="compositionally biased region" description="Basic and acidic residues" evidence="5">
    <location>
        <begin position="1078"/>
        <end position="1090"/>
    </location>
</feature>
<feature type="compositionally biased region" description="Low complexity" evidence="5">
    <location>
        <begin position="906"/>
        <end position="922"/>
    </location>
</feature>
<evidence type="ECO:0000259" key="6">
    <source>
        <dbReference type="SMART" id="SM01302"/>
    </source>
</evidence>
<evidence type="ECO:0000256" key="1">
    <source>
        <dbReference type="ARBA" id="ARBA00009257"/>
    </source>
</evidence>
<dbReference type="InterPro" id="IPR000357">
    <property type="entry name" value="HEAT"/>
</dbReference>
<protein>
    <submittedName>
        <fullName evidence="7">Regulatory-associated protein of mtor</fullName>
    </submittedName>
</protein>
<comment type="similarity">
    <text evidence="1">Belongs to the WD repeat RAPTOR family.</text>
</comment>
<feature type="repeat" description="WD" evidence="4">
    <location>
        <begin position="1521"/>
        <end position="1549"/>
    </location>
</feature>
<gene>
    <name evidence="7" type="ORF">M0813_28506</name>
</gene>
<dbReference type="SMART" id="SM01302">
    <property type="entry name" value="Raptor_N"/>
    <property type="match status" value="1"/>
</dbReference>
<feature type="region of interest" description="Disordered" evidence="5">
    <location>
        <begin position="419"/>
        <end position="467"/>
    </location>
</feature>
<feature type="domain" description="Raptor N-terminal CASPase-like" evidence="6">
    <location>
        <begin position="48"/>
        <end position="200"/>
    </location>
</feature>
<evidence type="ECO:0000313" key="7">
    <source>
        <dbReference type="EMBL" id="KAJ6235673.1"/>
    </source>
</evidence>
<dbReference type="InterPro" id="IPR016024">
    <property type="entry name" value="ARM-type_fold"/>
</dbReference>
<keyword evidence="8" id="KW-1185">Reference proteome</keyword>
<sequence length="1832" mass="211181">MSNKQKEGFHKYSLMKKQKIFFNSERHKSSIFKEQPKFKREEWKTRSKTRTVIGILVTCLNLGVDPPNTIKPDPCCYLECWVDPRKYSKNKAMLLIGKNLQLQFVKFEPRARYKQCLDPHYDLLRRVCQQARKYGIHERVLFYYNGHGVPKPTKTEIWVFNEDFTQYIPSKIRDLRSWIGSPAIYVFDCSSAGILADNFIKTKSKRTDKKEKISVILEETSKSMTLETIVLFSCSAYETLPTDSNMPADLFTSCLTSPIKMALRWHVCSLFSYNCLLQEIDLEMLENIPGKLSDRSSLLGELNWIFASITDSIAWNILSNDYFQKLYRQDLMIASLFRNFFLAERVMKSYNCTPFTIPLMPETHKHDLWNSWDYVLDCCLSQLSSEEQYSENSLSNQLNSRIMKSSMKIQINKLNQTIDPQGSGFNQRRNNNMNINKQGNIFSRNNKNKNNKNLNSNQNQKKNKNKKRFLKSENFREISFFNDQLTSFHVWLDSGRNQKIGIGQLPIILQVLLSQSHRKRALVLLARFLDLGPWAVNKALSVGIFPYISRLLKSPATELRSVLVFIWAKVLAFERSCQITLTKDNSNLYFINVLSSPTVDQDQYSLSAFALSIIQSGFPQAKLVCHRSNLLQICLSRLEDQDPNVRRWICLCLAKYWEDFEKGKYSAIREGADTILTQLLNDNVPEVRASAVYALSTFLSGPQSKSKKGSKNIHSEMKIALALISTALDASPLVRHECLLTIIQMIVLYNKKVKKSVQQMSNYRKNKKKSFNSKNFDQNKFKNNKKKKIVKKSKISRQKTSPNLRKNIGSLKDHSFQKKTTQKKNSSKFVDKNDFQSNSLDMQKINIKKISTNNISSSSSSSSSSSISSGGSVSSGGSINNNNNNLHSNSPNSFSKLRSPSKIKKQQISVSSKKNNVNTSSQKNIHNMLLQNDNENDNSSFVNMNNSNTSVDRIKQKIINDHDKMVALYLWNCLIKFSKDPYPLIKYLAIECIENFTQFWENSEKKKRLLKNNYKFFNLNLNNIEKRKVAQVEIVNPDEKKKKKWGGIKIHLNHDNSKVTKKERANLKQKTNLNQKTNLKERTDLKEKKNLNQKNNLKQKTNLKQKKNLKQRVGGEDDDEGEARIDQEDGYLSDGEINKIKNKKNKSQNNLNTQYLIAKNKKIIQRPKTPMATTKNKNFNNYFVRKRNKMKYNKVKILNKKQLKILKNPKNMTEKSYSFDFNINQNPSKEIKKYKLEKEEFLKTVFKKTKSQLFDWCVSYFLKPSIYIKDEEGINQFSKLKINHNINKNKYFNMHNQNLQFQSNNLTNFGSYNSLNYQGRMLNPLSLELNFTQSTEKELNSRKRASINNNYYKKKWRKRLIDKTIRDSKVLFSNNNSNSSSSGININNSGSNSNSTNTNTNTNNNNIHKKKFSNDLSNNINTHKSNKTLNNDNNENNHNHKHNNLLNTLKMEEQISILDSSLTKPLTNILFHPFESYYIATDGNQKIYIINWSKQPSEIINVFENGNPKNQNISSLSLMNDENDALLMTGSNDGAIRIWKNLTGKKKENDQFSLRSTLFSTVINNNNTAFSKFNSLYKSKMGFNNLTVPYSNEEEPELVTNWLALSELELNQRQKKSKYGLVVEWNQDKGEIIASGDSSRVIKIWDAESERIKLQFSNRCHHPITSIKSSQNSMLYAGASDGSVLLYDVREKNNSGLIMKFLVHNSPIINVCTQKVNKDQLLSGSEDGGIRLWDIRNHSPIWSLSTTTKETLTSLDIHGVGPYIATGSKSHFVNVYSLDGKLISNGKKWKGLISTKMGKVHSVKFHPYRPLLCVGTDLNTCVFAPIDVFKKK</sequence>
<feature type="repeat" description="WD" evidence="4">
    <location>
        <begin position="1701"/>
        <end position="1743"/>
    </location>
</feature>
<dbReference type="Gene3D" id="1.25.10.10">
    <property type="entry name" value="Leucine-rich Repeat Variant"/>
    <property type="match status" value="1"/>
</dbReference>
<dbReference type="InterPro" id="IPR019775">
    <property type="entry name" value="WD40_repeat_CS"/>
</dbReference>
<evidence type="ECO:0000256" key="3">
    <source>
        <dbReference type="ARBA" id="ARBA00022737"/>
    </source>
</evidence>
<dbReference type="PANTHER" id="PTHR12848:SF16">
    <property type="entry name" value="REGULATORY-ASSOCIATED PROTEIN OF MTOR"/>
    <property type="match status" value="1"/>
</dbReference>